<reference evidence="2" key="1">
    <citation type="submission" date="2023-08" db="EMBL/GenBank/DDBJ databases">
        <authorList>
            <person name="Chen Y."/>
            <person name="Shah S."/>
            <person name="Dougan E. K."/>
            <person name="Thang M."/>
            <person name="Chan C."/>
        </authorList>
    </citation>
    <scope>NUCLEOTIDE SEQUENCE</scope>
</reference>
<dbReference type="InterPro" id="IPR036397">
    <property type="entry name" value="RNaseH_sf"/>
</dbReference>
<dbReference type="InterPro" id="IPR003115">
    <property type="entry name" value="ParB_N"/>
</dbReference>
<dbReference type="SMART" id="SM00470">
    <property type="entry name" value="ParB"/>
    <property type="match status" value="1"/>
</dbReference>
<dbReference type="InterPro" id="IPR009084">
    <property type="entry name" value="B_transpositn_C"/>
</dbReference>
<dbReference type="SUPFAM" id="SSF53098">
    <property type="entry name" value="Ribonuclease H-like"/>
    <property type="match status" value="1"/>
</dbReference>
<dbReference type="Gene3D" id="3.90.1530.30">
    <property type="match status" value="1"/>
</dbReference>
<dbReference type="SUPFAM" id="SSF52540">
    <property type="entry name" value="P-loop containing nucleoside triphosphate hydrolases"/>
    <property type="match status" value="1"/>
</dbReference>
<evidence type="ECO:0000313" key="3">
    <source>
        <dbReference type="Proteomes" id="UP001178507"/>
    </source>
</evidence>
<dbReference type="InterPro" id="IPR036388">
    <property type="entry name" value="WH-like_DNA-bd_sf"/>
</dbReference>
<dbReference type="GO" id="GO:0006313">
    <property type="term" value="P:DNA transposition"/>
    <property type="evidence" value="ECO:0007669"/>
    <property type="project" value="InterPro"/>
</dbReference>
<accession>A0AA36IQJ7</accession>
<dbReference type="Gene3D" id="1.10.10.10">
    <property type="entry name" value="Winged helix-like DNA-binding domain superfamily/Winged helix DNA-binding domain"/>
    <property type="match status" value="1"/>
</dbReference>
<dbReference type="PANTHER" id="PTHR33375:SF1">
    <property type="entry name" value="CHROMOSOME-PARTITIONING PROTEIN PARB-RELATED"/>
    <property type="match status" value="1"/>
</dbReference>
<feature type="domain" description="Integrase catalytic" evidence="1">
    <location>
        <begin position="811"/>
        <end position="1028"/>
    </location>
</feature>
<name>A0AA36IQJ7_9DINO</name>
<protein>
    <recommendedName>
        <fullName evidence="1">Integrase catalytic domain-containing protein</fullName>
    </recommendedName>
</protein>
<dbReference type="GO" id="GO:0016887">
    <property type="term" value="F:ATP hydrolysis activity"/>
    <property type="evidence" value="ECO:0007669"/>
    <property type="project" value="InterPro"/>
</dbReference>
<dbReference type="Pfam" id="PF09039">
    <property type="entry name" value="HTH_Tnp_Mu_2"/>
    <property type="match status" value="1"/>
</dbReference>
<dbReference type="Gene3D" id="1.10.260.40">
    <property type="entry name" value="lambda repressor-like DNA-binding domains"/>
    <property type="match status" value="1"/>
</dbReference>
<dbReference type="Proteomes" id="UP001178507">
    <property type="component" value="Unassembled WGS sequence"/>
</dbReference>
<dbReference type="InterPro" id="IPR049945">
    <property type="entry name" value="AAA_22"/>
</dbReference>
<dbReference type="Gene3D" id="1.10.10.60">
    <property type="entry name" value="Homeodomain-like"/>
    <property type="match status" value="2"/>
</dbReference>
<dbReference type="InterPro" id="IPR050336">
    <property type="entry name" value="Chromosome_partition/occlusion"/>
</dbReference>
<dbReference type="Pfam" id="PF09077">
    <property type="entry name" value="Phage-MuB_C"/>
    <property type="match status" value="1"/>
</dbReference>
<dbReference type="Gene3D" id="3.30.420.10">
    <property type="entry name" value="Ribonuclease H-like superfamily/Ribonuclease H"/>
    <property type="match status" value="1"/>
</dbReference>
<dbReference type="InterPro" id="IPR015126">
    <property type="entry name" value="Mu_I-gamma"/>
</dbReference>
<dbReference type="InterPro" id="IPR010982">
    <property type="entry name" value="Lambda_DNA-bd_dom_sf"/>
</dbReference>
<dbReference type="InterPro" id="IPR004189">
    <property type="entry name" value="Phage_Mu_transposase"/>
</dbReference>
<comment type="caution">
    <text evidence="2">The sequence shown here is derived from an EMBL/GenBank/DDBJ whole genome shotgun (WGS) entry which is preliminary data.</text>
</comment>
<dbReference type="InterPro" id="IPR027417">
    <property type="entry name" value="P-loop_NTPase"/>
</dbReference>
<dbReference type="SUPFAM" id="SSF46689">
    <property type="entry name" value="Homeodomain-like"/>
    <property type="match status" value="2"/>
</dbReference>
<dbReference type="InterPro" id="IPR036733">
    <property type="entry name" value="B_transposit_C_sf"/>
</dbReference>
<dbReference type="InterPro" id="IPR012337">
    <property type="entry name" value="RNaseH-like_sf"/>
</dbReference>
<dbReference type="Pfam" id="PF02195">
    <property type="entry name" value="ParB_N"/>
    <property type="match status" value="1"/>
</dbReference>
<dbReference type="Gene3D" id="1.10.1180.10">
    <property type="entry name" value="B transposition protein, C-terminal domain"/>
    <property type="match status" value="1"/>
</dbReference>
<dbReference type="Gene3D" id="2.30.30.130">
    <property type="entry name" value="Transposase, Mu, C-terminal"/>
    <property type="match status" value="1"/>
</dbReference>
<dbReference type="Pfam" id="PF13401">
    <property type="entry name" value="AAA_22"/>
    <property type="match status" value="1"/>
</dbReference>
<dbReference type="InterPro" id="IPR009004">
    <property type="entry name" value="Transposase_Mu_C"/>
</dbReference>
<dbReference type="Pfam" id="PF02914">
    <property type="entry name" value="DDE_2"/>
    <property type="match status" value="1"/>
</dbReference>
<dbReference type="InterPro" id="IPR015378">
    <property type="entry name" value="Transposase-like_Mu_C"/>
</dbReference>
<proteinExistence type="predicted"/>
<dbReference type="InterPro" id="IPR001584">
    <property type="entry name" value="Integrase_cat-core"/>
</dbReference>
<dbReference type="Pfam" id="PF11363">
    <property type="entry name" value="DUF3164"/>
    <property type="match status" value="1"/>
</dbReference>
<gene>
    <name evidence="2" type="ORF">EVOR1521_LOCUS16915</name>
</gene>
<dbReference type="SUPFAM" id="SSF110849">
    <property type="entry name" value="ParB/Sulfiredoxin"/>
    <property type="match status" value="1"/>
</dbReference>
<dbReference type="InterPro" id="IPR021505">
    <property type="entry name" value="Phage_B3_Orf6"/>
</dbReference>
<dbReference type="SUPFAM" id="SSF50610">
    <property type="entry name" value="mu transposase, C-terminal domain"/>
    <property type="match status" value="1"/>
</dbReference>
<dbReference type="CDD" id="cd16409">
    <property type="entry name" value="ParB_N_like"/>
    <property type="match status" value="1"/>
</dbReference>
<dbReference type="SUPFAM" id="SSF109709">
    <property type="entry name" value="KorB DNA-binding domain-like"/>
    <property type="match status" value="1"/>
</dbReference>
<dbReference type="GO" id="GO:0005694">
    <property type="term" value="C:chromosome"/>
    <property type="evidence" value="ECO:0007669"/>
    <property type="project" value="TreeGrafter"/>
</dbReference>
<dbReference type="InterPro" id="IPR036086">
    <property type="entry name" value="ParB/Sulfiredoxin_sf"/>
</dbReference>
<dbReference type="GO" id="GO:0003677">
    <property type="term" value="F:DNA binding"/>
    <property type="evidence" value="ECO:0007669"/>
    <property type="project" value="InterPro"/>
</dbReference>
<organism evidence="2 3">
    <name type="scientific">Effrenium voratum</name>
    <dbReference type="NCBI Taxonomy" id="2562239"/>
    <lineage>
        <taxon>Eukaryota</taxon>
        <taxon>Sar</taxon>
        <taxon>Alveolata</taxon>
        <taxon>Dinophyceae</taxon>
        <taxon>Suessiales</taxon>
        <taxon>Symbiodiniaceae</taxon>
        <taxon>Effrenium</taxon>
    </lineage>
</organism>
<sequence>MRDAEEAEYRLIYRVTLAAVHAHFRHLPMAAIMDPPRSWFDAALAQQVVLHVMCSHFNVTKQRVLDHLRRSRASLNRSLTTIDWRLDTDEFEASYRLIAAHAQRLFEDEKAAGCTTRLTHKYAVVCPDHYFCVEPKEVSFVRTLMIRADRTRDAETQQRSTDMSSTKSIPLDKIHVPARLRDVEDDHALAIQASIQAHGLINPITVRQTPNGEKPYTLVAGAHRLRAIELLDKDNEIEVVVVKADADDAVLIEITENLFRNDLSVMDRATFVATYRDVWEKTHGPIKAGNPQLDQVDPIGSSPVDLIAQEHANGFSKVCAERLGVSVPSIKRLNQIAQNLTPDLRAAVRGTSIADNQAQLLSLAKLDPALKPRAAEKLRDHKGDFKAAWPDITGHKAQPTDQQKILTQMIRLYAKASPKTKAAFRDHLDKVQTREAERAANGGRATRFDSKAKMQAGSLELERFRSEVKRAMSEAIRQCGLPRSVVAERMAAYLGLPKLSRATLDAYTAESKDTHDISLLRFAAFVHATSAPWLYDLIASKAGCTVLQGREARLAEMALLEQMEATGMTLKRFYTAEELAILHGTSARHVHRLYAACRRNAKLARQESGKRGRGGGAWTYHFDALNGDVQARLMKVHSTPGNDDARCDHEAAQPSHLWAHYNGLPKARKKACEARLNAVVSADRLISEGLSQRTAFEQVAHDHRCSAKSLANWMARVTGKPRKDWLALMADQYKAGGKRAECHPEAWETLKSDYLRPERPTFSACVRRVRLIARDNGWLPMPTEASLRRRFEHEVPKAVVIAARETSERTKRLYPAQRRDRSALRAMQAVNIDGHKFDVFVSVPWRDNPIRPMMIAIQCLYSGKILAWRIAETENKDTTRLAIGDMVTRHGIPEKMLLDNGRAFASKWITGGAMNRFRFKVKEEDPNGLLVSLGVELIWAQPYSGQSKPIERAFRDLTDTISRHPVCAGAWTGNDVNAKPENYRSKAVPIDVFKAHVDREIAEHNARAGRKGGNANGRSFDETFAQSLADPATIVSWPTEGQRSLWLMAAESIRAQRGSGEIHLAGNRYWNEALNQFMGKKLVVRFDADRLHEPVKVYDLSDRFICDAACIEDAGFFSMEDALQHNRDRRAFLKKKKELADMHVQMSPDQLADIYTRNRPNPKPTPEPRTKRVVTKGVMTGGRTALARKPAPEAWGEDHEDAFANAMERLEGEISGWSRPDTVPETGNEASGRTAADISKWRALTERVLEIAELNGWSKAEVGRRIQMPDGTFSQWFSGKYTGRLDSQNLKVERWLSSTEEMAGMAARVPSGPDFVKTKTAKQIIATLQFAQAMPTVVIVTTPSGTGKTAACTHYASTRANVFMVTMNPYARTVHATLTAMATQLGVTQMNPAKLHSAVIRRLTSADRTSLLIVDEAQNLDHQSLNMLRELKDLHGCGVAIVGNDEIHTRLRRDSLGGEHNQVTGRIGKRLRFSTPRLEDIEAVLDAWNMREPQARKFLTGVAMKNGSLHQVRETIGLASLTLGDGETLSADHLKAAWANRDVADLWQGANAIARTVADHGTPDGLTMSAAEALHLYRRLAALTEAISLLEDELAAYRICERDGDALSALDDLCLDVLEEGLAEDDEDLANLAQMIDHRRRDKVPPSDALLHELARALECHGGRAREMERRVEDLEAAPACAFTCQTETRQDAAASCDRQWWRTRIMSYHAHDSDATMEQLAELAAAKVMDKFYGTIRNQVTREMRAELDREWTELAAQKKALARTSESCATAKAPVGIGEGLLKACAELAVAVNAFEQAQYTKDENRAADRLNEKAAACRTAFRQFQHAADDVLDRLGDGTRVLDGRVYMNDARGGVMPMEAVKAAEKLEDEMVRREISFAIALSDQIDRFRNHVMQALVGFDGMLEQHYDVRRGGKKGNRQYTSYDGLLRIEVQVADLIDFGPQLHIAKALVDECLIEWSAEGRAEVRSAVTQAFNTDKKGKINRSAVLMLLRIDSDDERWMRAMDAIRDAIRIIGSKEYVRFYQRAKITDGWKAVTIDLAKAGA</sequence>
<dbReference type="Pfam" id="PF09299">
    <property type="entry name" value="Mu-transpos_C"/>
    <property type="match status" value="1"/>
</dbReference>
<dbReference type="PROSITE" id="PS50994">
    <property type="entry name" value="INTEGRASE"/>
    <property type="match status" value="1"/>
</dbReference>
<dbReference type="PANTHER" id="PTHR33375">
    <property type="entry name" value="CHROMOSOME-PARTITIONING PROTEIN PARB-RELATED"/>
    <property type="match status" value="1"/>
</dbReference>
<dbReference type="Gene3D" id="1.10.10.2830">
    <property type="match status" value="1"/>
</dbReference>
<evidence type="ECO:0000259" key="1">
    <source>
        <dbReference type="PROSITE" id="PS50994"/>
    </source>
</evidence>
<dbReference type="Gene3D" id="3.40.50.300">
    <property type="entry name" value="P-loop containing nucleotide triphosphate hydrolases"/>
    <property type="match status" value="1"/>
</dbReference>
<dbReference type="GO" id="GO:0007059">
    <property type="term" value="P:chromosome segregation"/>
    <property type="evidence" value="ECO:0007669"/>
    <property type="project" value="TreeGrafter"/>
</dbReference>
<keyword evidence="3" id="KW-1185">Reference proteome</keyword>
<dbReference type="GO" id="GO:0004803">
    <property type="term" value="F:transposase activity"/>
    <property type="evidence" value="ECO:0007669"/>
    <property type="project" value="InterPro"/>
</dbReference>
<dbReference type="EMBL" id="CAUJNA010002223">
    <property type="protein sequence ID" value="CAJ1391651.1"/>
    <property type="molecule type" value="Genomic_DNA"/>
</dbReference>
<dbReference type="InterPro" id="IPR009057">
    <property type="entry name" value="Homeodomain-like_sf"/>
</dbReference>
<dbReference type="SUPFAM" id="SSF47681">
    <property type="entry name" value="C-terminal domain of B transposition protein"/>
    <property type="match status" value="1"/>
</dbReference>
<evidence type="ECO:0000313" key="2">
    <source>
        <dbReference type="EMBL" id="CAJ1391651.1"/>
    </source>
</evidence>
<dbReference type="GO" id="GO:0015074">
    <property type="term" value="P:DNA integration"/>
    <property type="evidence" value="ECO:0007669"/>
    <property type="project" value="InterPro"/>
</dbReference>